<evidence type="ECO:0000313" key="2">
    <source>
        <dbReference type="Proteomes" id="UP000238274"/>
    </source>
</evidence>
<dbReference type="InterPro" id="IPR012337">
    <property type="entry name" value="RNaseH-like_sf"/>
</dbReference>
<name>A0A2S4UIW5_9BASI</name>
<dbReference type="SUPFAM" id="SSF53098">
    <property type="entry name" value="Ribonuclease H-like"/>
    <property type="match status" value="1"/>
</dbReference>
<keyword evidence="2" id="KW-1185">Reference proteome</keyword>
<dbReference type="VEuPathDB" id="FungiDB:PSHT_14719"/>
<sequence>MWKTFDILSPTGNHSGQKFAELFYDVLEKYSAVNLMHTLTADNASVNDKMARQHDRQIPHFSSSTDILGCVAHVINLAAKLGITALGSIDDDNDGDEISMAAVDAGSDGESDLNTQTIIKCGMCTCLLNNALQKPIYICVMILDRRFKLSFWKNNGQFIIDKYSISADEVMKMFQDTAKEFYKNLPKENQKHPDILLQHYTNHLLEVSEFKKRSHVT</sequence>
<dbReference type="EMBL" id="PKSM01000343">
    <property type="protein sequence ID" value="POV97176.1"/>
    <property type="molecule type" value="Genomic_DNA"/>
</dbReference>
<proteinExistence type="predicted"/>
<dbReference type="OrthoDB" id="2505635at2759"/>
<accession>A0A2S4UIW5</accession>
<comment type="caution">
    <text evidence="1">The sequence shown here is derived from an EMBL/GenBank/DDBJ whole genome shotgun (WGS) entry which is preliminary data.</text>
</comment>
<evidence type="ECO:0008006" key="3">
    <source>
        <dbReference type="Google" id="ProtNLM"/>
    </source>
</evidence>
<protein>
    <recommendedName>
        <fullName evidence="3">hAT-like transposase RNase-H fold domain-containing protein</fullName>
    </recommendedName>
</protein>
<organism evidence="1 2">
    <name type="scientific">Puccinia striiformis</name>
    <dbReference type="NCBI Taxonomy" id="27350"/>
    <lineage>
        <taxon>Eukaryota</taxon>
        <taxon>Fungi</taxon>
        <taxon>Dikarya</taxon>
        <taxon>Basidiomycota</taxon>
        <taxon>Pucciniomycotina</taxon>
        <taxon>Pucciniomycetes</taxon>
        <taxon>Pucciniales</taxon>
        <taxon>Pucciniaceae</taxon>
        <taxon>Puccinia</taxon>
    </lineage>
</organism>
<dbReference type="AlphaFoldDB" id="A0A2S4UIW5"/>
<dbReference type="VEuPathDB" id="FungiDB:PSTT_02039"/>
<dbReference type="Proteomes" id="UP000238274">
    <property type="component" value="Unassembled WGS sequence"/>
</dbReference>
<reference evidence="2" key="2">
    <citation type="journal article" date="2018" name="BMC Genomics">
        <title>Genomic insights into host adaptation between the wheat stripe rust pathogen (Puccinia striiformis f. sp. tritici) and the barley stripe rust pathogen (Puccinia striiformis f. sp. hordei).</title>
        <authorList>
            <person name="Xia C."/>
            <person name="Wang M."/>
            <person name="Yin C."/>
            <person name="Cornejo O.E."/>
            <person name="Hulbert S.H."/>
            <person name="Chen X."/>
        </authorList>
    </citation>
    <scope>NUCLEOTIDE SEQUENCE [LARGE SCALE GENOMIC DNA]</scope>
    <source>
        <strain evidence="2">93TX-2</strain>
    </source>
</reference>
<reference evidence="1 2" key="1">
    <citation type="submission" date="2017-12" db="EMBL/GenBank/DDBJ databases">
        <title>Gene loss provides genomic basis for host adaptation in cereal stripe rust fungi.</title>
        <authorList>
            <person name="Xia C."/>
        </authorList>
    </citation>
    <scope>NUCLEOTIDE SEQUENCE [LARGE SCALE GENOMIC DNA]</scope>
    <source>
        <strain evidence="1 2">93TX-2</strain>
    </source>
</reference>
<evidence type="ECO:0000313" key="1">
    <source>
        <dbReference type="EMBL" id="POV97176.1"/>
    </source>
</evidence>
<gene>
    <name evidence="1" type="ORF">PSHT_14719</name>
</gene>
<reference evidence="2" key="3">
    <citation type="journal article" date="2018" name="Mol. Plant Microbe Interact.">
        <title>Genome sequence resources for the wheat stripe rust pathogen (Puccinia striiformis f. sp. tritici) and the barley stripe rust pathogen (Puccinia striiformis f. sp. hordei).</title>
        <authorList>
            <person name="Xia C."/>
            <person name="Wang M."/>
            <person name="Yin C."/>
            <person name="Cornejo O.E."/>
            <person name="Hulbert S.H."/>
            <person name="Chen X."/>
        </authorList>
    </citation>
    <scope>NUCLEOTIDE SEQUENCE [LARGE SCALE GENOMIC DNA]</scope>
    <source>
        <strain evidence="2">93TX-2</strain>
    </source>
</reference>